<sequence length="275" mass="31551">MPAADAPTRVAAVATAAILKKPEKKDGKFVAKTIEPIKIILSDVKLKSIRRLVDSKGYNITIYLPETINSKEISSISKLDESIMKEIVSSSHKWFNKEITHDELLEMYSKSFCAQSKTISVIFTNTKYPRLVYNNKNLETVETVIEKLRENNNFKKCIINVEIEYHGIYFYADNTKNKWVVSSIDITDISNDNNNEWINKEDIIDKLNGDISAFNHKMGAKVLELQKYINELEENKVNINKMFLELKMTPSNNIQEPLNKINRLLSCQESKIGNL</sequence>
<evidence type="ECO:0000313" key="2">
    <source>
        <dbReference type="EMBL" id="QHU13682.1"/>
    </source>
</evidence>
<accession>A0A6C0K6J4</accession>
<feature type="coiled-coil region" evidence="1">
    <location>
        <begin position="222"/>
        <end position="249"/>
    </location>
</feature>
<dbReference type="AlphaFoldDB" id="A0A6C0K6J4"/>
<proteinExistence type="predicted"/>
<evidence type="ECO:0000256" key="1">
    <source>
        <dbReference type="SAM" id="Coils"/>
    </source>
</evidence>
<reference evidence="2" key="1">
    <citation type="journal article" date="2020" name="Nature">
        <title>Giant virus diversity and host interactions through global metagenomics.</title>
        <authorList>
            <person name="Schulz F."/>
            <person name="Roux S."/>
            <person name="Paez-Espino D."/>
            <person name="Jungbluth S."/>
            <person name="Walsh D.A."/>
            <person name="Denef V.J."/>
            <person name="McMahon K.D."/>
            <person name="Konstantinidis K.T."/>
            <person name="Eloe-Fadrosh E.A."/>
            <person name="Kyrpides N.C."/>
            <person name="Woyke T."/>
        </authorList>
    </citation>
    <scope>NUCLEOTIDE SEQUENCE</scope>
    <source>
        <strain evidence="2">GVMAG-S-1101178-73</strain>
    </source>
</reference>
<name>A0A6C0K6J4_9ZZZZ</name>
<protein>
    <submittedName>
        <fullName evidence="2">Uncharacterized protein</fullName>
    </submittedName>
</protein>
<dbReference type="EMBL" id="MN740823">
    <property type="protein sequence ID" value="QHU13682.1"/>
    <property type="molecule type" value="Genomic_DNA"/>
</dbReference>
<organism evidence="2">
    <name type="scientific">viral metagenome</name>
    <dbReference type="NCBI Taxonomy" id="1070528"/>
    <lineage>
        <taxon>unclassified sequences</taxon>
        <taxon>metagenomes</taxon>
        <taxon>organismal metagenomes</taxon>
    </lineage>
</organism>
<keyword evidence="1" id="KW-0175">Coiled coil</keyword>